<feature type="signal peptide" evidence="1">
    <location>
        <begin position="1"/>
        <end position="18"/>
    </location>
</feature>
<evidence type="ECO:0000313" key="3">
    <source>
        <dbReference type="Proteomes" id="UP000185221"/>
    </source>
</evidence>
<dbReference type="Proteomes" id="UP000185221">
    <property type="component" value="Unassembled WGS sequence"/>
</dbReference>
<dbReference type="STRING" id="226505.SAMN05444394_2305"/>
<dbReference type="OrthoDB" id="262081at2"/>
<accession>A0A1N6EM89</accession>
<keyword evidence="3" id="KW-1185">Reference proteome</keyword>
<dbReference type="RefSeq" id="WP_074224952.1">
    <property type="nucleotide sequence ID" value="NZ_FSRC01000001.1"/>
</dbReference>
<keyword evidence="1" id="KW-0732">Signal</keyword>
<proteinExistence type="predicted"/>
<dbReference type="EMBL" id="FSRC01000001">
    <property type="protein sequence ID" value="SIN84182.1"/>
    <property type="molecule type" value="Genomic_DNA"/>
</dbReference>
<feature type="chain" id="PRO_5009935692" evidence="1">
    <location>
        <begin position="19"/>
        <end position="281"/>
    </location>
</feature>
<organism evidence="2 3">
    <name type="scientific">Algoriphagus halophilus</name>
    <dbReference type="NCBI Taxonomy" id="226505"/>
    <lineage>
        <taxon>Bacteria</taxon>
        <taxon>Pseudomonadati</taxon>
        <taxon>Bacteroidota</taxon>
        <taxon>Cytophagia</taxon>
        <taxon>Cytophagales</taxon>
        <taxon>Cyclobacteriaceae</taxon>
        <taxon>Algoriphagus</taxon>
    </lineage>
</organism>
<evidence type="ECO:0000256" key="1">
    <source>
        <dbReference type="SAM" id="SignalP"/>
    </source>
</evidence>
<name>A0A1N6EM89_9BACT</name>
<evidence type="ECO:0000313" key="2">
    <source>
        <dbReference type="EMBL" id="SIN84182.1"/>
    </source>
</evidence>
<dbReference type="AlphaFoldDB" id="A0A1N6EM89"/>
<protein>
    <submittedName>
        <fullName evidence="2">Uncharacterized protein</fullName>
    </submittedName>
</protein>
<reference evidence="3" key="1">
    <citation type="submission" date="2016-11" db="EMBL/GenBank/DDBJ databases">
        <authorList>
            <person name="Varghese N."/>
            <person name="Submissions S."/>
        </authorList>
    </citation>
    <scope>NUCLEOTIDE SEQUENCE [LARGE SCALE GENOMIC DNA]</scope>
    <source>
        <strain evidence="3">DSM 15292</strain>
    </source>
</reference>
<sequence>MRTRLFLFLILFPLFSIAQNKITPLQIPERNPDAETGSEFMQRMIPLKLEEREEEIFKALASGNMPDFLREPIRLTSMFTDALGQTHDLIYEVLPDYLAIGSNEDYCRIPMNPHTAQGLADAFGASLITAKISDQIYQHAEVKLDPYFYKPVGRENESVEKFILHNTQIEQQKKEAQGQNGQLIAGIKKDVILSNRLANSPSKVVIYGWHKLDGLPIQPIYSGHVDWYVDYSHGIRLMNQELILDGELTTVSKILGDSVLFQLLSDEDGPLVQMRYQKTPD</sequence>
<gene>
    <name evidence="2" type="ORF">SAMN05444394_2305</name>
</gene>